<proteinExistence type="inferred from homology"/>
<dbReference type="GO" id="GO:0010181">
    <property type="term" value="F:FMN binding"/>
    <property type="evidence" value="ECO:0007669"/>
    <property type="project" value="InterPro"/>
</dbReference>
<dbReference type="CDD" id="cd02933">
    <property type="entry name" value="OYE_like_FMN"/>
    <property type="match status" value="1"/>
</dbReference>
<evidence type="ECO:0000256" key="1">
    <source>
        <dbReference type="ARBA" id="ARBA00001917"/>
    </source>
</evidence>
<reference evidence="5" key="2">
    <citation type="journal article" date="2019" name="Genome Biol. Evol.">
        <title>Day and night: Metabolic profiles and evolutionary relationships of six axenic non-marine cyanobacteria.</title>
        <authorList>
            <person name="Will S.E."/>
            <person name="Henke P."/>
            <person name="Boedeker C."/>
            <person name="Huang S."/>
            <person name="Brinkmann H."/>
            <person name="Rohde M."/>
            <person name="Jarek M."/>
            <person name="Friedl T."/>
            <person name="Seufert S."/>
            <person name="Schumacher M."/>
            <person name="Overmann J."/>
            <person name="Neumann-Schaal M."/>
            <person name="Petersen J."/>
        </authorList>
    </citation>
    <scope>NUCLEOTIDE SEQUENCE [LARGE SCALE GENOMIC DNA]</scope>
    <source>
        <strain evidence="5">PCC 7102</strain>
    </source>
</reference>
<dbReference type="InterPro" id="IPR013785">
    <property type="entry name" value="Aldolase_TIM"/>
</dbReference>
<dbReference type="OrthoDB" id="9772736at2"/>
<dbReference type="Pfam" id="PF00724">
    <property type="entry name" value="Oxidored_FMN"/>
    <property type="match status" value="1"/>
</dbReference>
<dbReference type="InterPro" id="IPR001155">
    <property type="entry name" value="OxRdtase_FMN_N"/>
</dbReference>
<reference evidence="5" key="1">
    <citation type="submission" date="2018-12" db="EMBL/GenBank/DDBJ databases">
        <authorList>
            <person name="Will S."/>
            <person name="Neumann-Schaal M."/>
            <person name="Henke P."/>
        </authorList>
    </citation>
    <scope>NUCLEOTIDE SEQUENCE</scope>
    <source>
        <strain evidence="5">PCC 7102</strain>
    </source>
</reference>
<keyword evidence="3" id="KW-0560">Oxidoreductase</keyword>
<gene>
    <name evidence="5" type="ORF">DSM106972_029940</name>
</gene>
<comment type="similarity">
    <text evidence="2">Belongs to the NADH:flavin oxidoreductase/NADH oxidase family.</text>
</comment>
<comment type="caution">
    <text evidence="5">The sequence shown here is derived from an EMBL/GenBank/DDBJ whole genome shotgun (WGS) entry which is preliminary data.</text>
</comment>
<dbReference type="GO" id="GO:0005829">
    <property type="term" value="C:cytosol"/>
    <property type="evidence" value="ECO:0007669"/>
    <property type="project" value="UniProtKB-ARBA"/>
</dbReference>
<keyword evidence="6" id="KW-1185">Reference proteome</keyword>
<evidence type="ECO:0000313" key="5">
    <source>
        <dbReference type="EMBL" id="RUT06737.1"/>
    </source>
</evidence>
<dbReference type="PANTHER" id="PTHR22893:SF91">
    <property type="entry name" value="NADPH DEHYDROGENASE 2-RELATED"/>
    <property type="match status" value="1"/>
</dbReference>
<evidence type="ECO:0000256" key="2">
    <source>
        <dbReference type="ARBA" id="ARBA00005979"/>
    </source>
</evidence>
<dbReference type="GO" id="GO:0016628">
    <property type="term" value="F:oxidoreductase activity, acting on the CH-CH group of donors, NAD or NADP as acceptor"/>
    <property type="evidence" value="ECO:0007669"/>
    <property type="project" value="UniProtKB-ARBA"/>
</dbReference>
<dbReference type="FunFam" id="3.20.20.70:FF:000059">
    <property type="entry name" value="N-ethylmaleimide reductase, FMN-linked"/>
    <property type="match status" value="1"/>
</dbReference>
<organism evidence="5 6">
    <name type="scientific">Dulcicalothrix desertica PCC 7102</name>
    <dbReference type="NCBI Taxonomy" id="232991"/>
    <lineage>
        <taxon>Bacteria</taxon>
        <taxon>Bacillati</taxon>
        <taxon>Cyanobacteriota</taxon>
        <taxon>Cyanophyceae</taxon>
        <taxon>Nostocales</taxon>
        <taxon>Calotrichaceae</taxon>
        <taxon>Dulcicalothrix</taxon>
    </lineage>
</organism>
<sequence length="360" mass="39358">MTTLFDSIKVGALTLPNRMVMAPLTRGRAESDGTPTEIMVEYYRQRATAGLIISEATSISPFGVGWVNAPTIFKPEDITNWQTVTDAVHQAGGRIFLQLWHMGRVSHPDFLNGQQPVGPSAIAAIGDAHTPLGKKPYVTPRELTVEEIHATVADYATATKNAREAGFDGVEIHGANGYLIDEFLRDSANQRNDEYGGTIQNRVRFMLEVVEAVVSAWSADRVGIRISPVNPYNDMSDSDPIGLFTYAAEQLNKFQLAYLHVLEGLPGSAMAGPEPRVTPHIRRTYNGILMVNGGYNQELGAEALENNEADLIAYGTLFIANPDLVERFRKGTSLNTPDSHTFYTPGEKGYIDYPALTAVA</sequence>
<dbReference type="AlphaFoldDB" id="A0A3S1DB91"/>
<feature type="domain" description="NADH:flavin oxidoreductase/NADH oxidase N-terminal" evidence="4">
    <location>
        <begin position="4"/>
        <end position="334"/>
    </location>
</feature>
<accession>A0A3S1DB91</accession>
<evidence type="ECO:0000259" key="4">
    <source>
        <dbReference type="Pfam" id="PF00724"/>
    </source>
</evidence>
<dbReference type="SUPFAM" id="SSF51395">
    <property type="entry name" value="FMN-linked oxidoreductases"/>
    <property type="match status" value="1"/>
</dbReference>
<dbReference type="Gene3D" id="3.20.20.70">
    <property type="entry name" value="Aldolase class I"/>
    <property type="match status" value="1"/>
</dbReference>
<name>A0A3S1DB91_9CYAN</name>
<dbReference type="PANTHER" id="PTHR22893">
    <property type="entry name" value="NADH OXIDOREDUCTASE-RELATED"/>
    <property type="match status" value="1"/>
</dbReference>
<dbReference type="Proteomes" id="UP000271624">
    <property type="component" value="Unassembled WGS sequence"/>
</dbReference>
<evidence type="ECO:0000313" key="6">
    <source>
        <dbReference type="Proteomes" id="UP000271624"/>
    </source>
</evidence>
<comment type="cofactor">
    <cofactor evidence="1">
        <name>FMN</name>
        <dbReference type="ChEBI" id="CHEBI:58210"/>
    </cofactor>
</comment>
<evidence type="ECO:0000256" key="3">
    <source>
        <dbReference type="ARBA" id="ARBA00023002"/>
    </source>
</evidence>
<protein>
    <submittedName>
        <fullName evidence="5">Alkene reductase</fullName>
    </submittedName>
</protein>
<dbReference type="InterPro" id="IPR045247">
    <property type="entry name" value="Oye-like"/>
</dbReference>
<dbReference type="EMBL" id="RSCL01000006">
    <property type="protein sequence ID" value="RUT06737.1"/>
    <property type="molecule type" value="Genomic_DNA"/>
</dbReference>
<dbReference type="RefSeq" id="WP_127081503.1">
    <property type="nucleotide sequence ID" value="NZ_RSCL01000006.1"/>
</dbReference>